<proteinExistence type="predicted"/>
<sequence length="89" mass="9401">MADLVDIPTNVMVAGTAVLGAIGGAAGWLFKSKQAELDAANARILVLQDKLVGFLQAQVESEPARKEALAAMARATADTNQLIRERLKP</sequence>
<dbReference type="EMBL" id="LR796770">
    <property type="protein sequence ID" value="CAB4165280.1"/>
    <property type="molecule type" value="Genomic_DNA"/>
</dbReference>
<evidence type="ECO:0000313" key="3">
    <source>
        <dbReference type="EMBL" id="CAB4218653.1"/>
    </source>
</evidence>
<feature type="transmembrane region" description="Helical" evidence="1">
    <location>
        <begin position="12"/>
        <end position="30"/>
    </location>
</feature>
<gene>
    <name evidence="3" type="ORF">UFOVP1603_45</name>
    <name evidence="2" type="ORF">UFOVP833_43</name>
</gene>
<evidence type="ECO:0000256" key="1">
    <source>
        <dbReference type="SAM" id="Phobius"/>
    </source>
</evidence>
<protein>
    <submittedName>
        <fullName evidence="2">Uncharacterized protein</fullName>
    </submittedName>
</protein>
<keyword evidence="1" id="KW-0812">Transmembrane</keyword>
<accession>A0A6J5P031</accession>
<name>A0A6J5P031_9CAUD</name>
<keyword evidence="1" id="KW-0472">Membrane</keyword>
<dbReference type="EMBL" id="LR797475">
    <property type="protein sequence ID" value="CAB4218653.1"/>
    <property type="molecule type" value="Genomic_DNA"/>
</dbReference>
<organism evidence="2">
    <name type="scientific">uncultured Caudovirales phage</name>
    <dbReference type="NCBI Taxonomy" id="2100421"/>
    <lineage>
        <taxon>Viruses</taxon>
        <taxon>Duplodnaviria</taxon>
        <taxon>Heunggongvirae</taxon>
        <taxon>Uroviricota</taxon>
        <taxon>Caudoviricetes</taxon>
        <taxon>Peduoviridae</taxon>
        <taxon>Maltschvirus</taxon>
        <taxon>Maltschvirus maltsch</taxon>
    </lineage>
</organism>
<keyword evidence="1" id="KW-1133">Transmembrane helix</keyword>
<evidence type="ECO:0000313" key="2">
    <source>
        <dbReference type="EMBL" id="CAB4165280.1"/>
    </source>
</evidence>
<reference evidence="2" key="1">
    <citation type="submission" date="2020-04" db="EMBL/GenBank/DDBJ databases">
        <authorList>
            <person name="Chiriac C."/>
            <person name="Salcher M."/>
            <person name="Ghai R."/>
            <person name="Kavagutti S V."/>
        </authorList>
    </citation>
    <scope>NUCLEOTIDE SEQUENCE</scope>
</reference>